<name>A0A1V2A9T4_9BACI</name>
<evidence type="ECO:0008006" key="5">
    <source>
        <dbReference type="Google" id="ProtNLM"/>
    </source>
</evidence>
<dbReference type="AlphaFoldDB" id="A0A1V2A9T4"/>
<dbReference type="InterPro" id="IPR001296">
    <property type="entry name" value="Glyco_trans_1"/>
</dbReference>
<dbReference type="Gene3D" id="3.40.50.2000">
    <property type="entry name" value="Glycogen Phosphorylase B"/>
    <property type="match status" value="2"/>
</dbReference>
<keyword evidence="4" id="KW-1185">Reference proteome</keyword>
<reference evidence="3 4" key="1">
    <citation type="submission" date="2016-12" db="EMBL/GenBank/DDBJ databases">
        <title>Domibacillus sp. SAB 38T whole genome sequencing.</title>
        <authorList>
            <person name="Verma A."/>
            <person name="Ojha A.K."/>
            <person name="Krishnamurthi S."/>
        </authorList>
    </citation>
    <scope>NUCLEOTIDE SEQUENCE [LARGE SCALE GENOMIC DNA]</scope>
    <source>
        <strain evidence="3 4">SAB 38</strain>
    </source>
</reference>
<evidence type="ECO:0000259" key="1">
    <source>
        <dbReference type="Pfam" id="PF00534"/>
    </source>
</evidence>
<dbReference type="PANTHER" id="PTHR45947:SF3">
    <property type="entry name" value="SULFOQUINOVOSYL TRANSFERASE SQD2"/>
    <property type="match status" value="1"/>
</dbReference>
<dbReference type="CDD" id="cd03801">
    <property type="entry name" value="GT4_PimA-like"/>
    <property type="match status" value="1"/>
</dbReference>
<dbReference type="EMBL" id="MSFI01000009">
    <property type="protein sequence ID" value="OMP67758.1"/>
    <property type="molecule type" value="Genomic_DNA"/>
</dbReference>
<dbReference type="GO" id="GO:0016758">
    <property type="term" value="F:hexosyltransferase activity"/>
    <property type="evidence" value="ECO:0007669"/>
    <property type="project" value="TreeGrafter"/>
</dbReference>
<dbReference type="Proteomes" id="UP000188613">
    <property type="component" value="Unassembled WGS sequence"/>
</dbReference>
<dbReference type="STRING" id="1714355.BTO28_06960"/>
<comment type="caution">
    <text evidence="3">The sequence shown here is derived from an EMBL/GenBank/DDBJ whole genome shotgun (WGS) entry which is preliminary data.</text>
</comment>
<gene>
    <name evidence="3" type="ORF">BTO28_06960</name>
</gene>
<dbReference type="InterPro" id="IPR050194">
    <property type="entry name" value="Glycosyltransferase_grp1"/>
</dbReference>
<evidence type="ECO:0000313" key="4">
    <source>
        <dbReference type="Proteomes" id="UP000188613"/>
    </source>
</evidence>
<dbReference type="Pfam" id="PF13439">
    <property type="entry name" value="Glyco_transf_4"/>
    <property type="match status" value="1"/>
</dbReference>
<evidence type="ECO:0000259" key="2">
    <source>
        <dbReference type="Pfam" id="PF13439"/>
    </source>
</evidence>
<sequence>MRLHYGVELIPTLLCEELSGMDGAVFMLTWEYPPNIIGGMARHVHGLAEALAHSGRDVIVLTSSYQGAPEYECVNGVHIYRSGPLHEGEYDFMHRVADLNLCLYQKGEELLQNHDISVIHTHDWLTGDAAVLLAENYRLPLVSTIHATEFGRNNGIHNDLQYSIASKEKKLISASNTVIVCSQPMKEELRVFYDAGKKDIFVIPNGVEFEEHVMIEGRFNKIKPFIFSIGRIVFEKGFQTFFDIDLKSLKKKNIQFIIAGKGPLLEKWRSEVKKRGIEDCIHFVGYVSDNERRALFQSCEAAVFPSLYEPFGIVALEAMAFHKPVIASATGGLKSFVLHEQTGLLFEPGNAGDLSEKITTILDRPELAKELGANGHEIAKSLYSWKHISEQTEKVYDQTVFIKKMEGVRT</sequence>
<dbReference type="InterPro" id="IPR028098">
    <property type="entry name" value="Glyco_trans_4-like_N"/>
</dbReference>
<dbReference type="PANTHER" id="PTHR45947">
    <property type="entry name" value="SULFOQUINOVOSYL TRANSFERASE SQD2"/>
    <property type="match status" value="1"/>
</dbReference>
<proteinExistence type="predicted"/>
<protein>
    <recommendedName>
        <fullName evidence="5">Glycosyl transferase family 1</fullName>
    </recommendedName>
</protein>
<feature type="domain" description="Glycosyl transferase family 1" evidence="1">
    <location>
        <begin position="218"/>
        <end position="376"/>
    </location>
</feature>
<organism evidence="3 4">
    <name type="scientific">Domibacillus epiphyticus</name>
    <dbReference type="NCBI Taxonomy" id="1714355"/>
    <lineage>
        <taxon>Bacteria</taxon>
        <taxon>Bacillati</taxon>
        <taxon>Bacillota</taxon>
        <taxon>Bacilli</taxon>
        <taxon>Bacillales</taxon>
        <taxon>Bacillaceae</taxon>
        <taxon>Domibacillus</taxon>
    </lineage>
</organism>
<feature type="domain" description="Glycosyltransferase subfamily 4-like N-terminal" evidence="2">
    <location>
        <begin position="37"/>
        <end position="210"/>
    </location>
</feature>
<evidence type="ECO:0000313" key="3">
    <source>
        <dbReference type="EMBL" id="OMP67758.1"/>
    </source>
</evidence>
<accession>A0A1V2A9T4</accession>
<dbReference type="Pfam" id="PF00534">
    <property type="entry name" value="Glycos_transf_1"/>
    <property type="match status" value="1"/>
</dbReference>
<dbReference type="SUPFAM" id="SSF53756">
    <property type="entry name" value="UDP-Glycosyltransferase/glycogen phosphorylase"/>
    <property type="match status" value="1"/>
</dbReference>